<keyword evidence="2" id="KW-0456">Lyase</keyword>
<feature type="domain" description="Class II aldolase/adducin N-terminal" evidence="3">
    <location>
        <begin position="8"/>
        <end position="185"/>
    </location>
</feature>
<sequence length="223" mass="24110">MKQERLRREIVATARRMNALGINQGSSGNIGVRVDGGLLVTPSGVDYEAMKPADIVAMDLAGEWSVETAGLRPSSEWRIHRDILTARDEIGAVVHSHPTYGTALACQGKGIPAFHYMVAIAGGDSIRCSKYKTFGTEELSREALKALRHRKACLLAHHGMIACGADLAEALKIAVEVETLARQFWHVLLLGKPKLLSKTEMNKVLEKFAAGYGYASGPEEAVG</sequence>
<dbReference type="SMART" id="SM01007">
    <property type="entry name" value="Aldolase_II"/>
    <property type="match status" value="1"/>
</dbReference>
<organism evidence="4 5">
    <name type="scientific">Tistlia consotensis USBA 355</name>
    <dbReference type="NCBI Taxonomy" id="560819"/>
    <lineage>
        <taxon>Bacteria</taxon>
        <taxon>Pseudomonadati</taxon>
        <taxon>Pseudomonadota</taxon>
        <taxon>Alphaproteobacteria</taxon>
        <taxon>Rhodospirillales</taxon>
        <taxon>Rhodovibrionaceae</taxon>
        <taxon>Tistlia</taxon>
    </lineage>
</organism>
<keyword evidence="5" id="KW-1185">Reference proteome</keyword>
<protein>
    <submittedName>
        <fullName evidence="4">L-fuculose-phosphate aldolase</fullName>
    </submittedName>
</protein>
<accession>A0A1Y6C6W9</accession>
<proteinExistence type="predicted"/>
<dbReference type="STRING" id="560819.SAMN05428998_11697"/>
<dbReference type="EMBL" id="FWZX01000016">
    <property type="protein sequence ID" value="SMF46438.1"/>
    <property type="molecule type" value="Genomic_DNA"/>
</dbReference>
<reference evidence="4 5" key="1">
    <citation type="submission" date="2017-04" db="EMBL/GenBank/DDBJ databases">
        <authorList>
            <person name="Afonso C.L."/>
            <person name="Miller P.J."/>
            <person name="Scott M.A."/>
            <person name="Spackman E."/>
            <person name="Goraichik I."/>
            <person name="Dimitrov K.M."/>
            <person name="Suarez D.L."/>
            <person name="Swayne D.E."/>
        </authorList>
    </citation>
    <scope>NUCLEOTIDE SEQUENCE [LARGE SCALE GENOMIC DNA]</scope>
    <source>
        <strain evidence="4 5">USBA 355</strain>
    </source>
</reference>
<dbReference type="InterPro" id="IPR001303">
    <property type="entry name" value="Aldolase_II/adducin_N"/>
</dbReference>
<evidence type="ECO:0000256" key="2">
    <source>
        <dbReference type="ARBA" id="ARBA00023239"/>
    </source>
</evidence>
<keyword evidence="1" id="KW-0479">Metal-binding</keyword>
<evidence type="ECO:0000259" key="3">
    <source>
        <dbReference type="SMART" id="SM01007"/>
    </source>
</evidence>
<dbReference type="GO" id="GO:0046872">
    <property type="term" value="F:metal ion binding"/>
    <property type="evidence" value="ECO:0007669"/>
    <property type="project" value="UniProtKB-KW"/>
</dbReference>
<dbReference type="AlphaFoldDB" id="A0A1Y6C6W9"/>
<dbReference type="Pfam" id="PF00596">
    <property type="entry name" value="Aldolase_II"/>
    <property type="match status" value="1"/>
</dbReference>
<dbReference type="InterPro" id="IPR050197">
    <property type="entry name" value="Aldolase_class_II_sugar_metab"/>
</dbReference>
<dbReference type="PANTHER" id="PTHR22789:SF0">
    <property type="entry name" value="3-OXO-TETRONATE 4-PHOSPHATE DECARBOXYLASE-RELATED"/>
    <property type="match status" value="1"/>
</dbReference>
<dbReference type="GO" id="GO:0016832">
    <property type="term" value="F:aldehyde-lyase activity"/>
    <property type="evidence" value="ECO:0007669"/>
    <property type="project" value="TreeGrafter"/>
</dbReference>
<evidence type="ECO:0000313" key="5">
    <source>
        <dbReference type="Proteomes" id="UP000192917"/>
    </source>
</evidence>
<dbReference type="GO" id="GO:0019323">
    <property type="term" value="P:pentose catabolic process"/>
    <property type="evidence" value="ECO:0007669"/>
    <property type="project" value="TreeGrafter"/>
</dbReference>
<dbReference type="Gene3D" id="3.40.225.10">
    <property type="entry name" value="Class II aldolase/adducin N-terminal domain"/>
    <property type="match status" value="1"/>
</dbReference>
<dbReference type="PANTHER" id="PTHR22789">
    <property type="entry name" value="FUCULOSE PHOSPHATE ALDOLASE"/>
    <property type="match status" value="1"/>
</dbReference>
<dbReference type="RefSeq" id="WP_085124194.1">
    <property type="nucleotide sequence ID" value="NZ_FWZX01000016.1"/>
</dbReference>
<dbReference type="Proteomes" id="UP000192917">
    <property type="component" value="Unassembled WGS sequence"/>
</dbReference>
<evidence type="ECO:0000313" key="4">
    <source>
        <dbReference type="EMBL" id="SMF46438.1"/>
    </source>
</evidence>
<gene>
    <name evidence="4" type="ORF">SAMN05428998_11697</name>
</gene>
<dbReference type="SUPFAM" id="SSF53639">
    <property type="entry name" value="AraD/HMP-PK domain-like"/>
    <property type="match status" value="1"/>
</dbReference>
<evidence type="ECO:0000256" key="1">
    <source>
        <dbReference type="ARBA" id="ARBA00022723"/>
    </source>
</evidence>
<dbReference type="GO" id="GO:0005829">
    <property type="term" value="C:cytosol"/>
    <property type="evidence" value="ECO:0007669"/>
    <property type="project" value="TreeGrafter"/>
</dbReference>
<dbReference type="InterPro" id="IPR036409">
    <property type="entry name" value="Aldolase_II/adducin_N_sf"/>
</dbReference>
<name>A0A1Y6C6W9_9PROT</name>